<keyword evidence="3" id="KW-1185">Reference proteome</keyword>
<feature type="region of interest" description="Disordered" evidence="1">
    <location>
        <begin position="356"/>
        <end position="376"/>
    </location>
</feature>
<proteinExistence type="predicted"/>
<organism evidence="2 3">
    <name type="scientific">Phialophora macrospora</name>
    <dbReference type="NCBI Taxonomy" id="1851006"/>
    <lineage>
        <taxon>Eukaryota</taxon>
        <taxon>Fungi</taxon>
        <taxon>Dikarya</taxon>
        <taxon>Ascomycota</taxon>
        <taxon>Pezizomycotina</taxon>
        <taxon>Eurotiomycetes</taxon>
        <taxon>Chaetothyriomycetidae</taxon>
        <taxon>Chaetothyriales</taxon>
        <taxon>Herpotrichiellaceae</taxon>
        <taxon>Phialophora</taxon>
    </lineage>
</organism>
<dbReference type="HOGENOM" id="CLU_636150_0_0_1"/>
<accession>A0A0D2FXL2</accession>
<feature type="region of interest" description="Disordered" evidence="1">
    <location>
        <begin position="138"/>
        <end position="288"/>
    </location>
</feature>
<dbReference type="AlphaFoldDB" id="A0A0D2FXL2"/>
<reference evidence="2 3" key="1">
    <citation type="submission" date="2015-01" db="EMBL/GenBank/DDBJ databases">
        <title>The Genome Sequence of Capronia semiimmersa CBS27337.</title>
        <authorList>
            <consortium name="The Broad Institute Genomics Platform"/>
            <person name="Cuomo C."/>
            <person name="de Hoog S."/>
            <person name="Gorbushina A."/>
            <person name="Stielow B."/>
            <person name="Teixiera M."/>
            <person name="Abouelleil A."/>
            <person name="Chapman S.B."/>
            <person name="Priest M."/>
            <person name="Young S.K."/>
            <person name="Wortman J."/>
            <person name="Nusbaum C."/>
            <person name="Birren B."/>
        </authorList>
    </citation>
    <scope>NUCLEOTIDE SEQUENCE [LARGE SCALE GENOMIC DNA]</scope>
    <source>
        <strain evidence="2 3">CBS 27337</strain>
    </source>
</reference>
<dbReference type="EMBL" id="KN846956">
    <property type="protein sequence ID" value="KIW73218.1"/>
    <property type="molecule type" value="Genomic_DNA"/>
</dbReference>
<feature type="compositionally biased region" description="Polar residues" evidence="1">
    <location>
        <begin position="186"/>
        <end position="202"/>
    </location>
</feature>
<feature type="compositionally biased region" description="Polar residues" evidence="1">
    <location>
        <begin position="255"/>
        <end position="267"/>
    </location>
</feature>
<evidence type="ECO:0000256" key="1">
    <source>
        <dbReference type="SAM" id="MobiDB-lite"/>
    </source>
</evidence>
<evidence type="ECO:0000313" key="2">
    <source>
        <dbReference type="EMBL" id="KIW73218.1"/>
    </source>
</evidence>
<feature type="compositionally biased region" description="Polar residues" evidence="1">
    <location>
        <begin position="157"/>
        <end position="166"/>
    </location>
</feature>
<protein>
    <submittedName>
        <fullName evidence="2">Uncharacterized protein</fullName>
    </submittedName>
</protein>
<feature type="region of interest" description="Disordered" evidence="1">
    <location>
        <begin position="400"/>
        <end position="431"/>
    </location>
</feature>
<sequence length="431" mass="46549">MDIHCQYLLAMRRGRLPQNGCCKLRVVLVALELLLLPHLRGKEDSLIWACGRGLTTAKSPLQPPPYFTEDGEPHRQGMVVQEPPVCPRCANEPESVAKLEQHVRRPSNNLGGARTPRGLLEGTFERVSLIDPLNSNANKIGRSSSGRRMPPAWMSLLPSNRSSITGPSEMPGPLTKMAPSARQGKAPSTTFVTSPQSPQTQLGDLLLRTPPSLSLNDRASYTPQPSPDSTTRRHIHTIEEAPAALSDQEGMGMTASRQWSTSQTRNLSTSTGASSVSQSSQPGPTNRMWRSFSISRGINNLKRPSTSKPIAAPSDSCGLLKSRTAAPGKTAFLKELAEFFNPRAKTGKLILPSRVGGGSGSVHVDQSATSTPERGGSEMICGRCGVDMSDWWVRREPNVRGQDDHRGHGHQICESCKDAGTMPGAMPGGWD</sequence>
<feature type="compositionally biased region" description="Polar residues" evidence="1">
    <location>
        <begin position="211"/>
        <end position="229"/>
    </location>
</feature>
<feature type="compositionally biased region" description="Low complexity" evidence="1">
    <location>
        <begin position="268"/>
        <end position="284"/>
    </location>
</feature>
<gene>
    <name evidence="2" type="ORF">PV04_01352</name>
</gene>
<dbReference type="Proteomes" id="UP000054266">
    <property type="component" value="Unassembled WGS sequence"/>
</dbReference>
<name>A0A0D2FXL2_9EURO</name>
<dbReference type="STRING" id="5601.A0A0D2FXL2"/>
<evidence type="ECO:0000313" key="3">
    <source>
        <dbReference type="Proteomes" id="UP000054266"/>
    </source>
</evidence>